<reference evidence="3" key="2">
    <citation type="submission" date="2024-04" db="EMBL/GenBank/DDBJ databases">
        <authorList>
            <person name="Chen Y."/>
            <person name="Shah S."/>
            <person name="Dougan E. K."/>
            <person name="Thang M."/>
            <person name="Chan C."/>
        </authorList>
    </citation>
    <scope>NUCLEOTIDE SEQUENCE [LARGE SCALE GENOMIC DNA]</scope>
</reference>
<keyword evidence="4" id="KW-1185">Reference proteome</keyword>
<dbReference type="OrthoDB" id="10691077at2759"/>
<comment type="caution">
    <text evidence="2">The sequence shown here is derived from an EMBL/GenBank/DDBJ whole genome shotgun (WGS) entry which is preliminary data.</text>
</comment>
<name>A0A9P1DUT3_9DINO</name>
<sequence>MSFFRLPSSKEIRLPSSYKGYLRLRWRGGVVHLLQWNSPLLALAEIPGAQMPKRGQDFPLPPVLRAPDVSVVENVARATAKKLGSAQGLKCHDGRVFLNTLKQAAKLDIRAAVIENVPGLPRHQDYRELMSGIEAEGLKLHVHGIFTCAKILPVQRDRWLGTFIHVSVEVDPAKRIMANAISFADRAFESVAKCPTIRDADVLHVNMSSAELKQLTICEELIKMLSMIDYAPAWLKNRLNGIPYPSAENVLQARVVIDCQQFIGFMAMYGKQHTIPDDLLKAKGLQTMVVRDANGIRYISPWEMIASMGYASDTILSADIEVSWRMAGNGLSVAHAWLQLYKTHVLLGDVSPFSPKGTPVQQVAAFQNDAIKLSQWESQIAGHFWVLKPHVDQPPEKKVRTHIANTAYDAESVPPTIPFTALDPNDGATSDLMTLVFCPVFTKISCREESLKVALNLQVDATWTARTAVAYSAVKLGCNPDALVVASNCIPLKDDDFLLEYETTEFQLKFKACMPGYISWAPSARETCDVGMAPVPCTMKRWFARHPTKKTVRSTICVSHNTSVQQLVQGVFPDLHATTAWTAFRDDVDISGSDKVNDIGAIQVQWNGFRPLRATMISTMRHHGKSADAAAIQIQYACGGVKRHVRSPFKVRCDELTLAHDMTVGEIAASFMTVAQLQVSMICTQGAHVLDPSVYAKDTSPDEVLSFRICPLIGGAKNDARTRIGEMLKSKGVPEDKLEERLKGLFEKVSPDKFKLNLNDDAFWTQVKTVASENKYRLITHEELKAFQAAGRKGKAKEASSDSKSKVEKEAFVVDASRIAIDVSHFSANDDCVNLIEATRFGPDQAGLCVVNACDVAKWSTAGVKSCDPLALLVVGKGCHEYGDVFNIPAHTTGGTPIIVQGCIIQYGDVPIEFNLRIPSVVVDQVASTAIEFTIYRSHVTCWDDVTVPLHYIGVHIPELRGSNLLATWSIKAWNKQQLSHVSKADHWHGFFRIADNLLCAVLGRSGGAGIFLNPKTPDRKHDPRFVAISLPNGKLPDVLAKAEACPKAVGVVKKGEAYCIRCKREDADQMRAFLMPETAYVETASFSEDETLYVLTNVPQINRDELTVALAKASWKANAIRPQGMKRWLVAAKHEPPTSHLGINGMIVVVEKAKRSAPVMQPVTMFAREFKVDTIRDPANNVVQVSTTSRIAEFKAQMDDQITAAVDQRLAEAHAKIEELQTALTDVKESAAKCHASMSCDMSQMKQEQSFTRQKLQEVEASVATSGQAIIQQMQSMFATLQSSLEKTVQQSMSVEAEKRPRLDDSSRNDPFCTKSN</sequence>
<feature type="compositionally biased region" description="Basic and acidic residues" evidence="1">
    <location>
        <begin position="1297"/>
        <end position="1309"/>
    </location>
</feature>
<evidence type="ECO:0000313" key="3">
    <source>
        <dbReference type="EMBL" id="CAL1169261.1"/>
    </source>
</evidence>
<dbReference type="EMBL" id="CAMXCT030006556">
    <property type="protein sequence ID" value="CAL4803198.1"/>
    <property type="molecule type" value="Genomic_DNA"/>
</dbReference>
<reference evidence="2" key="1">
    <citation type="submission" date="2022-10" db="EMBL/GenBank/DDBJ databases">
        <authorList>
            <person name="Chen Y."/>
            <person name="Dougan E. K."/>
            <person name="Chan C."/>
            <person name="Rhodes N."/>
            <person name="Thang M."/>
        </authorList>
    </citation>
    <scope>NUCLEOTIDE SEQUENCE</scope>
</reference>
<feature type="region of interest" description="Disordered" evidence="1">
    <location>
        <begin position="1292"/>
        <end position="1318"/>
    </location>
</feature>
<evidence type="ECO:0000313" key="2">
    <source>
        <dbReference type="EMBL" id="CAI4015886.1"/>
    </source>
</evidence>
<dbReference type="EMBL" id="CAMXCT010006556">
    <property type="protein sequence ID" value="CAI4015886.1"/>
    <property type="molecule type" value="Genomic_DNA"/>
</dbReference>
<evidence type="ECO:0000256" key="1">
    <source>
        <dbReference type="SAM" id="MobiDB-lite"/>
    </source>
</evidence>
<organism evidence="2">
    <name type="scientific">Cladocopium goreaui</name>
    <dbReference type="NCBI Taxonomy" id="2562237"/>
    <lineage>
        <taxon>Eukaryota</taxon>
        <taxon>Sar</taxon>
        <taxon>Alveolata</taxon>
        <taxon>Dinophyceae</taxon>
        <taxon>Suessiales</taxon>
        <taxon>Symbiodiniaceae</taxon>
        <taxon>Cladocopium</taxon>
    </lineage>
</organism>
<dbReference type="Proteomes" id="UP001152797">
    <property type="component" value="Unassembled WGS sequence"/>
</dbReference>
<gene>
    <name evidence="2" type="ORF">C1SCF055_LOCUS40687</name>
</gene>
<accession>A0A9P1DUT3</accession>
<protein>
    <submittedName>
        <fullName evidence="2">Uncharacterized protein</fullName>
    </submittedName>
</protein>
<proteinExistence type="predicted"/>
<dbReference type="EMBL" id="CAMXCT020006556">
    <property type="protein sequence ID" value="CAL1169261.1"/>
    <property type="molecule type" value="Genomic_DNA"/>
</dbReference>
<evidence type="ECO:0000313" key="4">
    <source>
        <dbReference type="Proteomes" id="UP001152797"/>
    </source>
</evidence>